<keyword evidence="8 9" id="KW-0807">Transducer</keyword>
<proteinExistence type="inferred from homology"/>
<dbReference type="AlphaFoldDB" id="A0A6S7FZV3"/>
<evidence type="ECO:0000256" key="5">
    <source>
        <dbReference type="ARBA" id="ARBA00023040"/>
    </source>
</evidence>
<dbReference type="PRINTS" id="PR00237">
    <property type="entry name" value="GPCRRHODOPSN"/>
</dbReference>
<reference evidence="12" key="1">
    <citation type="submission" date="2020-04" db="EMBL/GenBank/DDBJ databases">
        <authorList>
            <person name="Alioto T."/>
            <person name="Alioto T."/>
            <person name="Gomez Garrido J."/>
        </authorList>
    </citation>
    <scope>NUCLEOTIDE SEQUENCE</scope>
    <source>
        <strain evidence="12">A484AB</strain>
    </source>
</reference>
<dbReference type="Pfam" id="PF00001">
    <property type="entry name" value="7tm_1"/>
    <property type="match status" value="1"/>
</dbReference>
<feature type="transmembrane region" description="Helical" evidence="11">
    <location>
        <begin position="148"/>
        <end position="169"/>
    </location>
</feature>
<evidence type="ECO:0000256" key="4">
    <source>
        <dbReference type="ARBA" id="ARBA00022989"/>
    </source>
</evidence>
<dbReference type="SMART" id="SM01381">
    <property type="entry name" value="7TM_GPCR_Srsx"/>
    <property type="match status" value="1"/>
</dbReference>
<dbReference type="EMBL" id="CACRXK020000445">
    <property type="protein sequence ID" value="CAB3981929.1"/>
    <property type="molecule type" value="Genomic_DNA"/>
</dbReference>
<evidence type="ECO:0000256" key="6">
    <source>
        <dbReference type="ARBA" id="ARBA00023136"/>
    </source>
</evidence>
<feature type="transmembrane region" description="Helical" evidence="11">
    <location>
        <begin position="189"/>
        <end position="214"/>
    </location>
</feature>
<feature type="transmembrane region" description="Helical" evidence="11">
    <location>
        <begin position="260"/>
        <end position="280"/>
    </location>
</feature>
<keyword evidence="2" id="KW-1003">Cell membrane</keyword>
<dbReference type="GO" id="GO:0004930">
    <property type="term" value="F:G protein-coupled receptor activity"/>
    <property type="evidence" value="ECO:0007669"/>
    <property type="project" value="UniProtKB-KW"/>
</dbReference>
<keyword evidence="4 11" id="KW-1133">Transmembrane helix</keyword>
<gene>
    <name evidence="12" type="ORF">PACLA_8A077677</name>
</gene>
<sequence length="390" mass="44968">MDNFNTSTAATIVSTTFRSDGGTNIDEDALQLSVTIVLAVFIVLSVVGNSLVCFVFYKQPNLRRVVYYPVISLAIADLLCGTLAMPAYIAKKHVRGGWWEGFTCDVFRFTYFFTEYASVLSLMAISIERYIAVSKPVTHRTWLTKRKMTAFLVGSWLDAAIVSVLPFFWRRGTDDEPCIYDPTREWSLMVIGMNVFTPFLIMLFCHIYTVSFALRYSRKRKLELLAKGNNPTSPQYDWQPATELRDKNTLKRERDITRTLGLVVGVFVLCWGPSTFYYFIQMVCPHCFMPAFKSVKPIFNAVVKLMTFLNSCVNPLIYYWLNRVLRNALYESLLGKERMRKKRAKRVSAMMQESTSPTKCPHKDRNSWNTKRLLDTNDSDERNSKIQTQL</sequence>
<dbReference type="Proteomes" id="UP001152795">
    <property type="component" value="Unassembled WGS sequence"/>
</dbReference>
<evidence type="ECO:0000256" key="2">
    <source>
        <dbReference type="ARBA" id="ARBA00022475"/>
    </source>
</evidence>
<evidence type="ECO:0000256" key="3">
    <source>
        <dbReference type="ARBA" id="ARBA00022692"/>
    </source>
</evidence>
<dbReference type="PANTHER" id="PTHR24248">
    <property type="entry name" value="ADRENERGIC RECEPTOR-RELATED G-PROTEIN COUPLED RECEPTOR"/>
    <property type="match status" value="1"/>
</dbReference>
<evidence type="ECO:0000256" key="8">
    <source>
        <dbReference type="ARBA" id="ARBA00023224"/>
    </source>
</evidence>
<feature type="transmembrane region" description="Helical" evidence="11">
    <location>
        <begin position="300"/>
        <end position="321"/>
    </location>
</feature>
<evidence type="ECO:0000313" key="13">
    <source>
        <dbReference type="Proteomes" id="UP001152795"/>
    </source>
</evidence>
<evidence type="ECO:0000256" key="1">
    <source>
        <dbReference type="ARBA" id="ARBA00004651"/>
    </source>
</evidence>
<comment type="caution">
    <text evidence="12">The sequence shown here is derived from an EMBL/GenBank/DDBJ whole genome shotgun (WGS) entry which is preliminary data.</text>
</comment>
<dbReference type="PROSITE" id="PS50262">
    <property type="entry name" value="G_PROTEIN_RECEP_F1_2"/>
    <property type="match status" value="1"/>
</dbReference>
<comment type="similarity">
    <text evidence="9">Belongs to the G-protein coupled receptor 1 family.</text>
</comment>
<feature type="transmembrane region" description="Helical" evidence="11">
    <location>
        <begin position="36"/>
        <end position="57"/>
    </location>
</feature>
<evidence type="ECO:0000313" key="12">
    <source>
        <dbReference type="EMBL" id="CAB3981929.1"/>
    </source>
</evidence>
<feature type="transmembrane region" description="Helical" evidence="11">
    <location>
        <begin position="66"/>
        <end position="89"/>
    </location>
</feature>
<keyword evidence="3 9" id="KW-0812">Transmembrane</keyword>
<dbReference type="OrthoDB" id="5977652at2759"/>
<feature type="region of interest" description="Disordered" evidence="10">
    <location>
        <begin position="349"/>
        <end position="390"/>
    </location>
</feature>
<dbReference type="InterPro" id="IPR017452">
    <property type="entry name" value="GPCR_Rhodpsn_7TM"/>
</dbReference>
<keyword evidence="13" id="KW-1185">Reference proteome</keyword>
<keyword evidence="5 9" id="KW-0297">G-protein coupled receptor</keyword>
<evidence type="ECO:0000256" key="11">
    <source>
        <dbReference type="SAM" id="Phobius"/>
    </source>
</evidence>
<keyword evidence="6 11" id="KW-0472">Membrane</keyword>
<evidence type="ECO:0000256" key="9">
    <source>
        <dbReference type="RuleBase" id="RU000688"/>
    </source>
</evidence>
<evidence type="ECO:0000256" key="7">
    <source>
        <dbReference type="ARBA" id="ARBA00023170"/>
    </source>
</evidence>
<comment type="subcellular location">
    <subcellularLocation>
        <location evidence="1">Cell membrane</location>
        <topology evidence="1">Multi-pass membrane protein</topology>
    </subcellularLocation>
</comment>
<keyword evidence="7 9" id="KW-0675">Receptor</keyword>
<name>A0A6S7FZV3_PARCT</name>
<dbReference type="GO" id="GO:0005886">
    <property type="term" value="C:plasma membrane"/>
    <property type="evidence" value="ECO:0007669"/>
    <property type="project" value="UniProtKB-SubCell"/>
</dbReference>
<evidence type="ECO:0000256" key="10">
    <source>
        <dbReference type="SAM" id="MobiDB-lite"/>
    </source>
</evidence>
<protein>
    <submittedName>
        <fullName evidence="12">Histamine H2 receptor-like</fullName>
    </submittedName>
</protein>
<dbReference type="Gene3D" id="1.20.1070.10">
    <property type="entry name" value="Rhodopsin 7-helix transmembrane proteins"/>
    <property type="match status" value="1"/>
</dbReference>
<dbReference type="CDD" id="cd14967">
    <property type="entry name" value="7tmA_amine_R-like"/>
    <property type="match status" value="1"/>
</dbReference>
<feature type="transmembrane region" description="Helical" evidence="11">
    <location>
        <begin position="109"/>
        <end position="127"/>
    </location>
</feature>
<feature type="compositionally biased region" description="Basic and acidic residues" evidence="10">
    <location>
        <begin position="361"/>
        <end position="384"/>
    </location>
</feature>
<dbReference type="InterPro" id="IPR000276">
    <property type="entry name" value="GPCR_Rhodpsn"/>
</dbReference>
<dbReference type="SUPFAM" id="SSF81321">
    <property type="entry name" value="Family A G protein-coupled receptor-like"/>
    <property type="match status" value="1"/>
</dbReference>
<organism evidence="12 13">
    <name type="scientific">Paramuricea clavata</name>
    <name type="common">Red gorgonian</name>
    <name type="synonym">Violescent sea-whip</name>
    <dbReference type="NCBI Taxonomy" id="317549"/>
    <lineage>
        <taxon>Eukaryota</taxon>
        <taxon>Metazoa</taxon>
        <taxon>Cnidaria</taxon>
        <taxon>Anthozoa</taxon>
        <taxon>Octocorallia</taxon>
        <taxon>Malacalcyonacea</taxon>
        <taxon>Plexauridae</taxon>
        <taxon>Paramuricea</taxon>
    </lineage>
</organism>
<accession>A0A6S7FZV3</accession>
<dbReference type="PROSITE" id="PS00237">
    <property type="entry name" value="G_PROTEIN_RECEP_F1_1"/>
    <property type="match status" value="1"/>
</dbReference>